<name>A0A564Y269_HYMDI</name>
<keyword evidence="1" id="KW-0812">Transmembrane</keyword>
<feature type="non-terminal residue" evidence="2">
    <location>
        <position position="114"/>
    </location>
</feature>
<accession>A0A564Y269</accession>
<evidence type="ECO:0000313" key="3">
    <source>
        <dbReference type="Proteomes" id="UP000321570"/>
    </source>
</evidence>
<proteinExistence type="predicted"/>
<dbReference type="AlphaFoldDB" id="A0A564Y269"/>
<feature type="transmembrane region" description="Helical" evidence="1">
    <location>
        <begin position="30"/>
        <end position="52"/>
    </location>
</feature>
<evidence type="ECO:0000256" key="1">
    <source>
        <dbReference type="SAM" id="Phobius"/>
    </source>
</evidence>
<keyword evidence="3" id="KW-1185">Reference proteome</keyword>
<keyword evidence="1" id="KW-0472">Membrane</keyword>
<sequence>MPIDGYISIGSLCRRFKAPEALQRSRCLRVYYYLLVVFIFTHFVPALLQSVFRCVYCHKRNGAVRYYSIEKWKAIQAEQKDGFISQGILKECPAELIKERCLPVCRSHLILKNN</sequence>
<organism evidence="2 3">
    <name type="scientific">Hymenolepis diminuta</name>
    <name type="common">Rat tapeworm</name>
    <dbReference type="NCBI Taxonomy" id="6216"/>
    <lineage>
        <taxon>Eukaryota</taxon>
        <taxon>Metazoa</taxon>
        <taxon>Spiralia</taxon>
        <taxon>Lophotrochozoa</taxon>
        <taxon>Platyhelminthes</taxon>
        <taxon>Cestoda</taxon>
        <taxon>Eucestoda</taxon>
        <taxon>Cyclophyllidea</taxon>
        <taxon>Hymenolepididae</taxon>
        <taxon>Hymenolepis</taxon>
    </lineage>
</organism>
<reference evidence="2 3" key="1">
    <citation type="submission" date="2019-07" db="EMBL/GenBank/DDBJ databases">
        <authorList>
            <person name="Jastrzebski P J."/>
            <person name="Paukszto L."/>
            <person name="Jastrzebski P J."/>
        </authorList>
    </citation>
    <scope>NUCLEOTIDE SEQUENCE [LARGE SCALE GENOMIC DNA]</scope>
    <source>
        <strain evidence="2 3">WMS-il1</strain>
    </source>
</reference>
<dbReference type="EMBL" id="CABIJS010000044">
    <property type="protein sequence ID" value="VUZ40878.1"/>
    <property type="molecule type" value="Genomic_DNA"/>
</dbReference>
<dbReference type="Proteomes" id="UP000321570">
    <property type="component" value="Unassembled WGS sequence"/>
</dbReference>
<evidence type="ECO:0000313" key="2">
    <source>
        <dbReference type="EMBL" id="VUZ40878.1"/>
    </source>
</evidence>
<gene>
    <name evidence="2" type="ORF">WMSIL1_LOCUS1849</name>
</gene>
<protein>
    <submittedName>
        <fullName evidence="2">Uncharacterized protein</fullName>
    </submittedName>
</protein>
<keyword evidence="1" id="KW-1133">Transmembrane helix</keyword>